<evidence type="ECO:0000256" key="4">
    <source>
        <dbReference type="ARBA" id="ARBA00022729"/>
    </source>
</evidence>
<gene>
    <name evidence="6" type="ORF">F6B42_04835</name>
</gene>
<feature type="domain" description="Fe/B12 periplasmic-binding" evidence="5">
    <location>
        <begin position="94"/>
        <end position="361"/>
    </location>
</feature>
<dbReference type="EMBL" id="VYRZ01000001">
    <property type="protein sequence ID" value="KAA9089786.1"/>
    <property type="molecule type" value="Genomic_DNA"/>
</dbReference>
<dbReference type="GO" id="GO:1901678">
    <property type="term" value="P:iron coordination entity transport"/>
    <property type="evidence" value="ECO:0007669"/>
    <property type="project" value="UniProtKB-ARBA"/>
</dbReference>
<proteinExistence type="inferred from homology"/>
<dbReference type="SUPFAM" id="SSF53807">
    <property type="entry name" value="Helical backbone' metal receptor"/>
    <property type="match status" value="1"/>
</dbReference>
<dbReference type="PANTHER" id="PTHR30532">
    <property type="entry name" value="IRON III DICITRATE-BINDING PERIPLASMIC PROTEIN"/>
    <property type="match status" value="1"/>
</dbReference>
<name>A0A5J5IWX4_9MICO</name>
<evidence type="ECO:0000256" key="1">
    <source>
        <dbReference type="ARBA" id="ARBA00004196"/>
    </source>
</evidence>
<evidence type="ECO:0000256" key="2">
    <source>
        <dbReference type="ARBA" id="ARBA00008814"/>
    </source>
</evidence>
<evidence type="ECO:0000256" key="3">
    <source>
        <dbReference type="ARBA" id="ARBA00022448"/>
    </source>
</evidence>
<comment type="caution">
    <text evidence="6">The sequence shown here is derived from an EMBL/GenBank/DDBJ whole genome shotgun (WGS) entry which is preliminary data.</text>
</comment>
<dbReference type="AlphaFoldDB" id="A0A5J5IWX4"/>
<sequence>MLPQRVQRFGSGDEVRLALLGTASARPHQEIRPVTRSPRRPALLSLALVAALGLAGCAQTSTPASTGDAAAAAPTTVTVTDNHGEIEVPVDPARVVALDNTTFQTLSDWGIDLVAAPKPLMYDLWPNLSDGDDVLDVGLHREPDLEAVISAQPDLIVGGYRFRDIYTDLVDIQPATIETSPRDGEEQIAELKRQVEILGQVFDREEEAAQLADDLDAAVAEATSAYNGTDTVVGLLTSGGEISYAAPGDGRGVGAVFPTLGLVPGIERAAENASHGDDISVEAIAAANPEWLIVLDRDAMFGEDGYVAARELIEGSEALRNVPAVAKGQIVYLDPSFYLDEGIQAYTKLYSDIAAAFASAN</sequence>
<keyword evidence="4" id="KW-0732">Signal</keyword>
<dbReference type="InterPro" id="IPR051313">
    <property type="entry name" value="Bact_iron-sidero_bind"/>
</dbReference>
<keyword evidence="7" id="KW-1185">Reference proteome</keyword>
<dbReference type="PANTHER" id="PTHR30532:SF28">
    <property type="entry name" value="PETROBACTIN-BINDING PROTEIN YCLQ"/>
    <property type="match status" value="1"/>
</dbReference>
<protein>
    <submittedName>
        <fullName evidence="6">ABC transporter substrate-binding protein</fullName>
    </submittedName>
</protein>
<dbReference type="Proteomes" id="UP000327039">
    <property type="component" value="Unassembled WGS sequence"/>
</dbReference>
<dbReference type="PROSITE" id="PS50983">
    <property type="entry name" value="FE_B12_PBP"/>
    <property type="match status" value="1"/>
</dbReference>
<evidence type="ECO:0000313" key="6">
    <source>
        <dbReference type="EMBL" id="KAA9089786.1"/>
    </source>
</evidence>
<evidence type="ECO:0000259" key="5">
    <source>
        <dbReference type="PROSITE" id="PS50983"/>
    </source>
</evidence>
<keyword evidence="3" id="KW-0813">Transport</keyword>
<evidence type="ECO:0000313" key="7">
    <source>
        <dbReference type="Proteomes" id="UP000327039"/>
    </source>
</evidence>
<organism evidence="6 7">
    <name type="scientific">Microbacterium radiodurans</name>
    <dbReference type="NCBI Taxonomy" id="661398"/>
    <lineage>
        <taxon>Bacteria</taxon>
        <taxon>Bacillati</taxon>
        <taxon>Actinomycetota</taxon>
        <taxon>Actinomycetes</taxon>
        <taxon>Micrococcales</taxon>
        <taxon>Microbacteriaceae</taxon>
        <taxon>Microbacterium</taxon>
    </lineage>
</organism>
<dbReference type="Gene3D" id="3.40.50.1980">
    <property type="entry name" value="Nitrogenase molybdenum iron protein domain"/>
    <property type="match status" value="2"/>
</dbReference>
<dbReference type="OrthoDB" id="63946at2"/>
<dbReference type="GO" id="GO:0030288">
    <property type="term" value="C:outer membrane-bounded periplasmic space"/>
    <property type="evidence" value="ECO:0007669"/>
    <property type="project" value="TreeGrafter"/>
</dbReference>
<reference evidence="7" key="1">
    <citation type="submission" date="2019-09" db="EMBL/GenBank/DDBJ databases">
        <title>Mumia zhuanghuii sp. nov. isolated from the intestinal contents of plateau pika (Ochotona curzoniae) in the Qinghai-Tibet plateau of China.</title>
        <authorList>
            <person name="Tian Z."/>
        </authorList>
    </citation>
    <scope>NUCLEOTIDE SEQUENCE [LARGE SCALE GENOMIC DNA]</scope>
    <source>
        <strain evidence="7">DSM 25564</strain>
    </source>
</reference>
<comment type="subcellular location">
    <subcellularLocation>
        <location evidence="1">Cell envelope</location>
    </subcellularLocation>
</comment>
<comment type="similarity">
    <text evidence="2">Belongs to the bacterial solute-binding protein 8 family.</text>
</comment>
<dbReference type="Pfam" id="PF01497">
    <property type="entry name" value="Peripla_BP_2"/>
    <property type="match status" value="1"/>
</dbReference>
<dbReference type="InterPro" id="IPR002491">
    <property type="entry name" value="ABC_transptr_periplasmic_BD"/>
</dbReference>
<accession>A0A5J5IWX4</accession>